<name>A0ACB9Q2C1_BAUVA</name>
<sequence length="386" mass="43538">MFSSMDYPTFLLLVSFLYFSWFLIFNSLNYLRPNKSGKLPPGPRPLPVIGNILELGTKPHQSLAELSKIHGPLMTLKLGAITTVVISSPDIAREALQQNDVVFSGRTVPHGIQVHDHHKFSIGFMPPSFKWRVLRRACATNIFSTQQLHSTQILRRKKVQDLLDYVHECCSKNQVLDIGEAIFTTALNSLSNTFFSMDFAGFSSDSSQEFKGIISGALEETGKPNVADFFPILRLIDPQGVYTRMENYSRGFLSFIDNIIEERLKLRDSNIEQKVCKDVLDSFLSLIEEENSQLNRVDVLHLFADLLVAGVDTTSITIEWAMKNLGLPYEECSPSELFQSRHTVFARPLAGMSAMLIKEETEKYRCQATTNWPIPNTLPFKYAASG</sequence>
<proteinExistence type="predicted"/>
<organism evidence="1 2">
    <name type="scientific">Bauhinia variegata</name>
    <name type="common">Purple orchid tree</name>
    <name type="synonym">Phanera variegata</name>
    <dbReference type="NCBI Taxonomy" id="167791"/>
    <lineage>
        <taxon>Eukaryota</taxon>
        <taxon>Viridiplantae</taxon>
        <taxon>Streptophyta</taxon>
        <taxon>Embryophyta</taxon>
        <taxon>Tracheophyta</taxon>
        <taxon>Spermatophyta</taxon>
        <taxon>Magnoliopsida</taxon>
        <taxon>eudicotyledons</taxon>
        <taxon>Gunneridae</taxon>
        <taxon>Pentapetalae</taxon>
        <taxon>rosids</taxon>
        <taxon>fabids</taxon>
        <taxon>Fabales</taxon>
        <taxon>Fabaceae</taxon>
        <taxon>Cercidoideae</taxon>
        <taxon>Cercideae</taxon>
        <taxon>Bauhiniinae</taxon>
        <taxon>Bauhinia</taxon>
    </lineage>
</organism>
<gene>
    <name evidence="1" type="ORF">L6164_003751</name>
</gene>
<protein>
    <submittedName>
        <fullName evidence="1">Uncharacterized protein</fullName>
    </submittedName>
</protein>
<accession>A0ACB9Q2C1</accession>
<reference evidence="1 2" key="1">
    <citation type="journal article" date="2022" name="DNA Res.">
        <title>Chromosomal-level genome assembly of the orchid tree Bauhinia variegata (Leguminosae; Cercidoideae) supports the allotetraploid origin hypothesis of Bauhinia.</title>
        <authorList>
            <person name="Zhong Y."/>
            <person name="Chen Y."/>
            <person name="Zheng D."/>
            <person name="Pang J."/>
            <person name="Liu Y."/>
            <person name="Luo S."/>
            <person name="Meng S."/>
            <person name="Qian L."/>
            <person name="Wei D."/>
            <person name="Dai S."/>
            <person name="Zhou R."/>
        </authorList>
    </citation>
    <scope>NUCLEOTIDE SEQUENCE [LARGE SCALE GENOMIC DNA]</scope>
    <source>
        <strain evidence="1">BV-YZ2020</strain>
    </source>
</reference>
<comment type="caution">
    <text evidence="1">The sequence shown here is derived from an EMBL/GenBank/DDBJ whole genome shotgun (WGS) entry which is preliminary data.</text>
</comment>
<dbReference type="EMBL" id="CM039427">
    <property type="protein sequence ID" value="KAI4354928.1"/>
    <property type="molecule type" value="Genomic_DNA"/>
</dbReference>
<dbReference type="Proteomes" id="UP000828941">
    <property type="component" value="Chromosome 2"/>
</dbReference>
<evidence type="ECO:0000313" key="1">
    <source>
        <dbReference type="EMBL" id="KAI4354928.1"/>
    </source>
</evidence>
<keyword evidence="2" id="KW-1185">Reference proteome</keyword>
<evidence type="ECO:0000313" key="2">
    <source>
        <dbReference type="Proteomes" id="UP000828941"/>
    </source>
</evidence>